<dbReference type="GO" id="GO:0060070">
    <property type="term" value="P:canonical Wnt signaling pathway"/>
    <property type="evidence" value="ECO:0007669"/>
    <property type="project" value="TreeGrafter"/>
</dbReference>
<comment type="caution">
    <text evidence="10">The sequence shown here is derived from an EMBL/GenBank/DDBJ whole genome shotgun (WGS) entry which is preliminary data.</text>
</comment>
<dbReference type="InterPro" id="IPR001134">
    <property type="entry name" value="Netrin_domain"/>
</dbReference>
<evidence type="ECO:0000259" key="9">
    <source>
        <dbReference type="PROSITE" id="PS50189"/>
    </source>
</evidence>
<keyword evidence="2" id="KW-0217">Developmental protein</keyword>
<evidence type="ECO:0000256" key="2">
    <source>
        <dbReference type="ARBA" id="ARBA00022473"/>
    </source>
</evidence>
<evidence type="ECO:0000256" key="4">
    <source>
        <dbReference type="ARBA" id="ARBA00022782"/>
    </source>
</evidence>
<keyword evidence="3" id="KW-0879">Wnt signaling pathway</keyword>
<dbReference type="Gene3D" id="1.10.2000.10">
    <property type="entry name" value="Frizzled cysteine-rich domain"/>
    <property type="match status" value="1"/>
</dbReference>
<dbReference type="OrthoDB" id="5985572at2759"/>
<dbReference type="InterPro" id="IPR020067">
    <property type="entry name" value="Frizzled_dom"/>
</dbReference>
<keyword evidence="7" id="KW-0812">Transmembrane</keyword>
<proteinExistence type="inferred from homology"/>
<name>A0A2B4RW19_STYPI</name>
<dbReference type="Pfam" id="PF01392">
    <property type="entry name" value="Fz"/>
    <property type="match status" value="1"/>
</dbReference>
<dbReference type="GO" id="GO:0035567">
    <property type="term" value="P:non-canonical Wnt signaling pathway"/>
    <property type="evidence" value="ECO:0007669"/>
    <property type="project" value="TreeGrafter"/>
</dbReference>
<feature type="transmembrane region" description="Helical" evidence="7">
    <location>
        <begin position="83"/>
        <end position="104"/>
    </location>
</feature>
<evidence type="ECO:0000256" key="7">
    <source>
        <dbReference type="SAM" id="Phobius"/>
    </source>
</evidence>
<evidence type="ECO:0000256" key="3">
    <source>
        <dbReference type="ARBA" id="ARBA00022687"/>
    </source>
</evidence>
<feature type="domain" description="NTR" evidence="9">
    <location>
        <begin position="249"/>
        <end position="381"/>
    </location>
</feature>
<comment type="caution">
    <text evidence="6">Lacks conserved residue(s) required for the propagation of feature annotation.</text>
</comment>
<keyword evidence="7" id="KW-1133">Transmembrane helix</keyword>
<dbReference type="SMART" id="SM00063">
    <property type="entry name" value="FRI"/>
    <property type="match status" value="1"/>
</dbReference>
<dbReference type="InterPro" id="IPR036790">
    <property type="entry name" value="Frizzled_dom_sf"/>
</dbReference>
<dbReference type="SUPFAM" id="SSF63501">
    <property type="entry name" value="Frizzled cysteine-rich domain"/>
    <property type="match status" value="1"/>
</dbReference>
<reference evidence="11" key="1">
    <citation type="journal article" date="2017" name="bioRxiv">
        <title>Comparative analysis of the genomes of Stylophora pistillata and Acropora digitifera provides evidence for extensive differences between species of corals.</title>
        <authorList>
            <person name="Voolstra C.R."/>
            <person name="Li Y."/>
            <person name="Liew Y.J."/>
            <person name="Baumgarten S."/>
            <person name="Zoccola D."/>
            <person name="Flot J.-F."/>
            <person name="Tambutte S."/>
            <person name="Allemand D."/>
            <person name="Aranda M."/>
        </authorList>
    </citation>
    <scope>NUCLEOTIDE SEQUENCE [LARGE SCALE GENOMIC DNA]</scope>
</reference>
<dbReference type="GO" id="GO:0042813">
    <property type="term" value="F:Wnt receptor activity"/>
    <property type="evidence" value="ECO:0007669"/>
    <property type="project" value="TreeGrafter"/>
</dbReference>
<evidence type="ECO:0000259" key="8">
    <source>
        <dbReference type="PROSITE" id="PS50038"/>
    </source>
</evidence>
<protein>
    <submittedName>
        <fullName evidence="10">Secreted frizzled-related protein 5</fullName>
    </submittedName>
</protein>
<accession>A0A2B4RW19</accession>
<evidence type="ECO:0000313" key="11">
    <source>
        <dbReference type="Proteomes" id="UP000225706"/>
    </source>
</evidence>
<dbReference type="EMBL" id="LSMT01000296">
    <property type="protein sequence ID" value="PFX20983.1"/>
    <property type="molecule type" value="Genomic_DNA"/>
</dbReference>
<dbReference type="GO" id="GO:0017147">
    <property type="term" value="F:Wnt-protein binding"/>
    <property type="evidence" value="ECO:0007669"/>
    <property type="project" value="TreeGrafter"/>
</dbReference>
<comment type="similarity">
    <text evidence="1">Belongs to the secreted frizzled-related protein (sFRP) family.</text>
</comment>
<evidence type="ECO:0000313" key="10">
    <source>
        <dbReference type="EMBL" id="PFX20983.1"/>
    </source>
</evidence>
<dbReference type="Proteomes" id="UP000225706">
    <property type="component" value="Unassembled WGS sequence"/>
</dbReference>
<gene>
    <name evidence="10" type="primary">SFRP5</name>
    <name evidence="10" type="ORF">AWC38_SpisGene14536</name>
</gene>
<organism evidence="10 11">
    <name type="scientific">Stylophora pistillata</name>
    <name type="common">Smooth cauliflower coral</name>
    <dbReference type="NCBI Taxonomy" id="50429"/>
    <lineage>
        <taxon>Eukaryota</taxon>
        <taxon>Metazoa</taxon>
        <taxon>Cnidaria</taxon>
        <taxon>Anthozoa</taxon>
        <taxon>Hexacorallia</taxon>
        <taxon>Scleractinia</taxon>
        <taxon>Astrocoeniina</taxon>
        <taxon>Pocilloporidae</taxon>
        <taxon>Stylophora</taxon>
    </lineage>
</organism>
<dbReference type="SUPFAM" id="SSF50242">
    <property type="entry name" value="TIMP-like"/>
    <property type="match status" value="1"/>
</dbReference>
<evidence type="ECO:0000256" key="6">
    <source>
        <dbReference type="PROSITE-ProRule" id="PRU00090"/>
    </source>
</evidence>
<evidence type="ECO:0000256" key="5">
    <source>
        <dbReference type="ARBA" id="ARBA00023157"/>
    </source>
</evidence>
<evidence type="ECO:0000256" key="1">
    <source>
        <dbReference type="ARBA" id="ARBA00010054"/>
    </source>
</evidence>
<feature type="domain" description="FZ" evidence="8">
    <location>
        <begin position="107"/>
        <end position="232"/>
    </location>
</feature>
<dbReference type="InterPro" id="IPR008993">
    <property type="entry name" value="TIMP-like_OB-fold"/>
</dbReference>
<dbReference type="STRING" id="50429.A0A2B4RW19"/>
<dbReference type="GO" id="GO:0030154">
    <property type="term" value="P:cell differentiation"/>
    <property type="evidence" value="ECO:0007669"/>
    <property type="project" value="UniProtKB-KW"/>
</dbReference>
<dbReference type="PROSITE" id="PS50038">
    <property type="entry name" value="FZ"/>
    <property type="match status" value="1"/>
</dbReference>
<keyword evidence="7" id="KW-0472">Membrane</keyword>
<dbReference type="GO" id="GO:0005886">
    <property type="term" value="C:plasma membrane"/>
    <property type="evidence" value="ECO:0007669"/>
    <property type="project" value="TreeGrafter"/>
</dbReference>
<sequence length="382" mass="43831">MRASRQKSENVHDLRIHIIFPPTCKRAFKFVFSSHNNKSWKFDQYTSSTAHSPLVKIRHRLILSRRSWIYRQHNRKESDAMKFLFSCCIVAVVACSVAATSHGYSSRPRGRCEPVPPFCQNLTNSDSYSHMRLPNAFNNYKLAETVQAMMPWTPLVGLCHSGLKLFLCAIYAPICLFDSESGEHVSIKLCKSFCNSVKKSCQPVMGRHNYSWPTHFAFNCSGYQDDTMCVREDFVSTPKPPPPVIDSICDPALNDEDALSRKICKRDLVIRAEVLNVRNAKGDNSYKVIKIKRHKKFGRQGARSQRKTKKAVESLDRVLLPKRGCTNVKERVKKGVTYLIILNKRSGRKTKYNVKAIVPWRSKLHKKFMRPKSSKSLKQSCR</sequence>
<keyword evidence="11" id="KW-1185">Reference proteome</keyword>
<dbReference type="PANTHER" id="PTHR11309:SF47">
    <property type="entry name" value="FRIZZLED"/>
    <property type="match status" value="1"/>
</dbReference>
<dbReference type="PROSITE" id="PS50189">
    <property type="entry name" value="NTR"/>
    <property type="match status" value="1"/>
</dbReference>
<dbReference type="AlphaFoldDB" id="A0A2B4RW19"/>
<keyword evidence="4" id="KW-0221">Differentiation</keyword>
<keyword evidence="5" id="KW-1015">Disulfide bond</keyword>
<dbReference type="PANTHER" id="PTHR11309">
    <property type="entry name" value="FRIZZLED"/>
    <property type="match status" value="1"/>
</dbReference>
<dbReference type="InterPro" id="IPR015526">
    <property type="entry name" value="Frizzled/SFRP"/>
</dbReference>
<dbReference type="CDD" id="cd07066">
    <property type="entry name" value="CRD_FZ"/>
    <property type="match status" value="1"/>
</dbReference>